<evidence type="ECO:0008006" key="3">
    <source>
        <dbReference type="Google" id="ProtNLM"/>
    </source>
</evidence>
<name>A0AAX3ED55_PAEUR</name>
<proteinExistence type="predicted"/>
<accession>A0AAX3ED55</accession>
<keyword evidence="2" id="KW-1185">Reference proteome</keyword>
<sequence>MQVQLEAGSWGLFCGSDGKQLVLVDDKPCGPVSARKPMRAIPRRLLLDENRIAQVMNSGSAISETVFHADEQWSVEVRPVFSPRTSTVIGVLAGVAKSADPLPEPPLVGGWEWEIERDADGQPTLRRRTYWDRNLFRIYDVDTGVAQQRNGYWEAGEWASELIDQSDRMRVNSLIRDGIQDGLMGVTGKVRCLTYNIVTGYGTASQDRRHMRLVGVIPPIEPDHDKIYLQGFSYEAPETFHDMAFEQDANAGRVDDVLRGVMALAKEPMAVVDAATLDVLMTSPSWRREDFGHVGGLGEFAIDASGELQRFIAAAASDTVRSQSMGLALRRVDGSVQNVRITATGVRSGAEGRDAVIRLDF</sequence>
<dbReference type="AlphaFoldDB" id="A0AAX3ED55"/>
<dbReference type="RefSeq" id="WP_069695023.1">
    <property type="nucleotide sequence ID" value="NZ_CP043010.1"/>
</dbReference>
<dbReference type="Proteomes" id="UP001163293">
    <property type="component" value="Chromosome"/>
</dbReference>
<evidence type="ECO:0000313" key="1">
    <source>
        <dbReference type="EMBL" id="UYV96012.1"/>
    </source>
</evidence>
<reference evidence="1" key="1">
    <citation type="submission" date="2022-07" db="EMBL/GenBank/DDBJ databases">
        <authorList>
            <person name="Wu T."/>
        </authorList>
    </citation>
    <scope>NUCLEOTIDE SEQUENCE</scope>
    <source>
        <strain evidence="1">SD-1</strain>
    </source>
</reference>
<protein>
    <recommendedName>
        <fullName evidence="3">Rv3651-like N-terminal domain-containing protein</fullName>
    </recommendedName>
</protein>
<organism evidence="1 2">
    <name type="scientific">Paenarthrobacter ureafaciens</name>
    <dbReference type="NCBI Taxonomy" id="37931"/>
    <lineage>
        <taxon>Bacteria</taxon>
        <taxon>Bacillati</taxon>
        <taxon>Actinomycetota</taxon>
        <taxon>Actinomycetes</taxon>
        <taxon>Micrococcales</taxon>
        <taxon>Micrococcaceae</taxon>
        <taxon>Paenarthrobacter</taxon>
    </lineage>
</organism>
<dbReference type="EMBL" id="CP101185">
    <property type="protein sequence ID" value="UYV96012.1"/>
    <property type="molecule type" value="Genomic_DNA"/>
</dbReference>
<gene>
    <name evidence="1" type="ORF">NL394_13065</name>
</gene>
<evidence type="ECO:0000313" key="2">
    <source>
        <dbReference type="Proteomes" id="UP001163293"/>
    </source>
</evidence>